<protein>
    <recommendedName>
        <fullName evidence="4">Holin</fullName>
    </recommendedName>
</protein>
<keyword evidence="1" id="KW-1133">Transmembrane helix</keyword>
<accession>A0A4R0EGG6</accession>
<organism evidence="2 3">
    <name type="scientific">Acinetobacter terrae</name>
    <dbReference type="NCBI Taxonomy" id="2731247"/>
    <lineage>
        <taxon>Bacteria</taxon>
        <taxon>Pseudomonadati</taxon>
        <taxon>Pseudomonadota</taxon>
        <taxon>Gammaproteobacteria</taxon>
        <taxon>Moraxellales</taxon>
        <taxon>Moraxellaceae</taxon>
        <taxon>Acinetobacter</taxon>
        <taxon>Acinetobacter Taxon 24</taxon>
    </lineage>
</organism>
<keyword evidence="1" id="KW-0812">Transmembrane</keyword>
<keyword evidence="1" id="KW-0472">Membrane</keyword>
<gene>
    <name evidence="2" type="ORF">E0H85_14960</name>
</gene>
<name>A0A4R0EGG6_9GAMM</name>
<proteinExistence type="predicted"/>
<comment type="caution">
    <text evidence="2">The sequence shown here is derived from an EMBL/GenBank/DDBJ whole genome shotgun (WGS) entry which is preliminary data.</text>
</comment>
<reference evidence="2 3" key="1">
    <citation type="submission" date="2019-02" db="EMBL/GenBank/DDBJ databases">
        <title>High diversity of culturable Acinetobacter species in natural soil and water ecosystems.</title>
        <authorList>
            <person name="Radolfova-Krizova L."/>
            <person name="Nemec A."/>
        </authorList>
    </citation>
    <scope>NUCLEOTIDE SEQUENCE [LARGE SCALE GENOMIC DNA]</scope>
    <source>
        <strain evidence="2 3">ANC 4281</strain>
    </source>
</reference>
<feature type="transmembrane region" description="Helical" evidence="1">
    <location>
        <begin position="35"/>
        <end position="56"/>
    </location>
</feature>
<dbReference type="AlphaFoldDB" id="A0A4R0EGG6"/>
<dbReference type="Pfam" id="PF04550">
    <property type="entry name" value="Phage_holin_3_2"/>
    <property type="match status" value="1"/>
</dbReference>
<dbReference type="Proteomes" id="UP000291380">
    <property type="component" value="Unassembled WGS sequence"/>
</dbReference>
<evidence type="ECO:0008006" key="4">
    <source>
        <dbReference type="Google" id="ProtNLM"/>
    </source>
</evidence>
<dbReference type="InterPro" id="IPR007633">
    <property type="entry name" value="Phage_P2_Holin"/>
</dbReference>
<dbReference type="EMBL" id="SJOA01000026">
    <property type="protein sequence ID" value="TCB55578.1"/>
    <property type="molecule type" value="Genomic_DNA"/>
</dbReference>
<evidence type="ECO:0000256" key="1">
    <source>
        <dbReference type="SAM" id="Phobius"/>
    </source>
</evidence>
<evidence type="ECO:0000313" key="2">
    <source>
        <dbReference type="EMBL" id="TCB55578.1"/>
    </source>
</evidence>
<dbReference type="OrthoDB" id="9905599at2"/>
<feature type="transmembrane region" description="Helical" evidence="1">
    <location>
        <begin position="6"/>
        <end position="23"/>
    </location>
</feature>
<dbReference type="GO" id="GO:0044660">
    <property type="term" value="P:viral release via pore formation in host cell membrane"/>
    <property type="evidence" value="ECO:0007669"/>
    <property type="project" value="InterPro"/>
</dbReference>
<evidence type="ECO:0000313" key="3">
    <source>
        <dbReference type="Proteomes" id="UP000291380"/>
    </source>
</evidence>
<dbReference type="RefSeq" id="WP_131272023.1">
    <property type="nucleotide sequence ID" value="NZ_SJOA01000026.1"/>
</dbReference>
<feature type="transmembrane region" description="Helical" evidence="1">
    <location>
        <begin position="62"/>
        <end position="83"/>
    </location>
</feature>
<sequence>MKTGDIFLTAFLFAIGFAIYLAKSVAIQDQDSWKVIGAKAILNGFTSLMAGAVLMWASVPTLAVIALAALFGTLGTEAVCKYFKYQINKNIKNIKSDDKEE</sequence>